<organism evidence="1 2">
    <name type="scientific">Castilleja foliolosa</name>
    <dbReference type="NCBI Taxonomy" id="1961234"/>
    <lineage>
        <taxon>Eukaryota</taxon>
        <taxon>Viridiplantae</taxon>
        <taxon>Streptophyta</taxon>
        <taxon>Embryophyta</taxon>
        <taxon>Tracheophyta</taxon>
        <taxon>Spermatophyta</taxon>
        <taxon>Magnoliopsida</taxon>
        <taxon>eudicotyledons</taxon>
        <taxon>Gunneridae</taxon>
        <taxon>Pentapetalae</taxon>
        <taxon>asterids</taxon>
        <taxon>lamiids</taxon>
        <taxon>Lamiales</taxon>
        <taxon>Orobanchaceae</taxon>
        <taxon>Pedicularideae</taxon>
        <taxon>Castillejinae</taxon>
        <taxon>Castilleja</taxon>
    </lineage>
</organism>
<evidence type="ECO:0000313" key="2">
    <source>
        <dbReference type="Proteomes" id="UP001632038"/>
    </source>
</evidence>
<gene>
    <name evidence="1" type="ORF">CASFOL_037485</name>
</gene>
<evidence type="ECO:0000313" key="1">
    <source>
        <dbReference type="EMBL" id="KAL3618666.1"/>
    </source>
</evidence>
<dbReference type="SUPFAM" id="SSF49562">
    <property type="entry name" value="C2 domain (Calcium/lipid-binding domain, CaLB)"/>
    <property type="match status" value="1"/>
</dbReference>
<protein>
    <recommendedName>
        <fullName evidence="3">C2 domain-containing protein</fullName>
    </recommendedName>
</protein>
<name>A0ABD3BMF6_9LAMI</name>
<accession>A0ABD3BMF6</accession>
<comment type="caution">
    <text evidence="1">The sequence shown here is derived from an EMBL/GenBank/DDBJ whole genome shotgun (WGS) entry which is preliminary data.</text>
</comment>
<dbReference type="Proteomes" id="UP001632038">
    <property type="component" value="Unassembled WGS sequence"/>
</dbReference>
<evidence type="ECO:0008006" key="3">
    <source>
        <dbReference type="Google" id="ProtNLM"/>
    </source>
</evidence>
<keyword evidence="2" id="KW-1185">Reference proteome</keyword>
<dbReference type="PANTHER" id="PTHR32246">
    <property type="entry name" value="INGRESSION PROTEIN FIC1"/>
    <property type="match status" value="1"/>
</dbReference>
<sequence>MEKPSSKVIEITVISAEGLLDKKRKPTKKPVSVSVRTGPFISRSTGQADPDGPGSCLSWNEKMVMDLPMHARFITVEACSGGRVIGAANIPVTDFDGGRMPENYLCFLSYRLRDGGGGKNGIINLSVKVIKGSSGGDRGCAVSCARPWMGVPAADNKMSGGVVTGIPVQYRY</sequence>
<reference evidence="2" key="1">
    <citation type="journal article" date="2024" name="IScience">
        <title>Strigolactones Initiate the Formation of Haustorium-like Structures in Castilleja.</title>
        <authorList>
            <person name="Buerger M."/>
            <person name="Peterson D."/>
            <person name="Chory J."/>
        </authorList>
    </citation>
    <scope>NUCLEOTIDE SEQUENCE [LARGE SCALE GENOMIC DNA]</scope>
</reference>
<dbReference type="InterPro" id="IPR035892">
    <property type="entry name" value="C2_domain_sf"/>
</dbReference>
<dbReference type="PANTHER" id="PTHR32246:SF17">
    <property type="entry name" value="BON1-ASSOCIATED PROTEIN 2"/>
    <property type="match status" value="1"/>
</dbReference>
<dbReference type="EMBL" id="JAVIJP010000079">
    <property type="protein sequence ID" value="KAL3618666.1"/>
    <property type="molecule type" value="Genomic_DNA"/>
</dbReference>
<proteinExistence type="predicted"/>
<dbReference type="AlphaFoldDB" id="A0ABD3BMF6"/>